<keyword evidence="2" id="KW-0472">Membrane</keyword>
<evidence type="ECO:0000313" key="4">
    <source>
        <dbReference type="RefSeq" id="XP_070468482.1"/>
    </source>
</evidence>
<keyword evidence="2" id="KW-0812">Transmembrane</keyword>
<keyword evidence="2" id="KW-1133">Transmembrane helix</keyword>
<evidence type="ECO:0000313" key="3">
    <source>
        <dbReference type="Proteomes" id="UP001652662"/>
    </source>
</evidence>
<dbReference type="Gene3D" id="3.40.50.720">
    <property type="entry name" value="NAD(P)-binding Rossmann-like Domain"/>
    <property type="match status" value="1"/>
</dbReference>
<feature type="transmembrane region" description="Helical" evidence="2">
    <location>
        <begin position="37"/>
        <end position="63"/>
    </location>
</feature>
<dbReference type="InterPro" id="IPR036291">
    <property type="entry name" value="NAD(P)-bd_dom_sf"/>
</dbReference>
<dbReference type="RefSeq" id="XP_070468482.1">
    <property type="nucleotide sequence ID" value="XM_070612381.1"/>
</dbReference>
<dbReference type="PANTHER" id="PTHR43313">
    <property type="entry name" value="SHORT-CHAIN DEHYDROGENASE/REDUCTASE FAMILY 9C"/>
    <property type="match status" value="1"/>
</dbReference>
<proteinExistence type="inferred from homology"/>
<gene>
    <name evidence="4" type="primary">HSD17B2</name>
</gene>
<dbReference type="PRINTS" id="PR00081">
    <property type="entry name" value="GDHRDH"/>
</dbReference>
<reference evidence="4" key="1">
    <citation type="submission" date="2025-08" db="UniProtKB">
        <authorList>
            <consortium name="RefSeq"/>
        </authorList>
    </citation>
    <scope>IDENTIFICATION</scope>
    <source>
        <tissue evidence="4">Blood</tissue>
    </source>
</reference>
<dbReference type="Pfam" id="PF00106">
    <property type="entry name" value="adh_short"/>
    <property type="match status" value="1"/>
</dbReference>
<dbReference type="PANTHER" id="PTHR43313:SF3">
    <property type="entry name" value="17-BETA-HYDROXYSTEROID DEHYDROGENASE TYPE 2"/>
    <property type="match status" value="1"/>
</dbReference>
<name>A0ABM4NU63_EQUPR</name>
<organism evidence="3 4">
    <name type="scientific">Equus przewalskii</name>
    <name type="common">Przewalski's horse</name>
    <name type="synonym">Equus caballus przewalskii</name>
    <dbReference type="NCBI Taxonomy" id="9798"/>
    <lineage>
        <taxon>Eukaryota</taxon>
        <taxon>Metazoa</taxon>
        <taxon>Chordata</taxon>
        <taxon>Craniata</taxon>
        <taxon>Vertebrata</taxon>
        <taxon>Euteleostomi</taxon>
        <taxon>Mammalia</taxon>
        <taxon>Eutheria</taxon>
        <taxon>Laurasiatheria</taxon>
        <taxon>Perissodactyla</taxon>
        <taxon>Equidae</taxon>
        <taxon>Equus</taxon>
    </lineage>
</organism>
<dbReference type="GeneID" id="103558215"/>
<accession>A0ABM4NU63</accession>
<protein>
    <submittedName>
        <fullName evidence="4">17-beta-hydroxysteroid dehydrogenase type 2 isoform X3</fullName>
    </submittedName>
</protein>
<comment type="similarity">
    <text evidence="1">Belongs to the short-chain dehydrogenases/reductases (SDR) family.</text>
</comment>
<dbReference type="InterPro" id="IPR002347">
    <property type="entry name" value="SDR_fam"/>
</dbReference>
<dbReference type="Proteomes" id="UP001652662">
    <property type="component" value="Chromosome 3"/>
</dbReference>
<keyword evidence="3" id="KW-1185">Reference proteome</keyword>
<evidence type="ECO:0000256" key="2">
    <source>
        <dbReference type="SAM" id="Phobius"/>
    </source>
</evidence>
<dbReference type="SUPFAM" id="SSF51735">
    <property type="entry name" value="NAD(P)-binding Rossmann-fold domains"/>
    <property type="match status" value="1"/>
</dbReference>
<evidence type="ECO:0000256" key="1">
    <source>
        <dbReference type="ARBA" id="ARBA00006484"/>
    </source>
</evidence>
<feature type="transmembrane region" description="Helical" evidence="2">
    <location>
        <begin position="6"/>
        <end position="25"/>
    </location>
</feature>
<sequence length="338" mass="37060">MSLFCSETVGLCLAVTVVLGGAVLCKLKSPGQEGRKVVCLVGLWGGACLLSLSLFWGLLLFSLSCCLMYTYLSGQELLPVDQKAVLITGSDSGIGHALSKHLDELGFTVFAGVLDAKGSGAEELRRSCSKRLSVLQLDITDPQQIKDAYSKVLEKVQNRGLWAVVNNAGIICFPAEGELIPMTHYKRCMAVNFFGAVEVTKAFLPLLRRSKGRLVSISSMADIAGTSEMQDKLEKNLLDHLTPDVQEDYGQDYILAERNFLSVLNVKSQPDVSPVLRDIRHAISAKSPFAFYAPGKESYLFLCFASFVPTCVFDLFLKNDGQSMPRALRMPNWKNKAM</sequence>